<feature type="domain" description="Gfo/Idh/MocA-like oxidoreductase N-terminal" evidence="2">
    <location>
        <begin position="5"/>
        <end position="130"/>
    </location>
</feature>
<dbReference type="PANTHER" id="PTHR43818:SF11">
    <property type="entry name" value="BCDNA.GH03377"/>
    <property type="match status" value="1"/>
</dbReference>
<dbReference type="InterPro" id="IPR000683">
    <property type="entry name" value="Gfo/Idh/MocA-like_OxRdtase_N"/>
</dbReference>
<dbReference type="AlphaFoldDB" id="A0A7Y9VR16"/>
<dbReference type="GO" id="GO:0016491">
    <property type="term" value="F:oxidoreductase activity"/>
    <property type="evidence" value="ECO:0007669"/>
    <property type="project" value="UniProtKB-KW"/>
</dbReference>
<dbReference type="SUPFAM" id="SSF55347">
    <property type="entry name" value="Glyceraldehyde-3-phosphate dehydrogenase-like, C-terminal domain"/>
    <property type="match status" value="1"/>
</dbReference>
<dbReference type="InterPro" id="IPR055170">
    <property type="entry name" value="GFO_IDH_MocA-like_dom"/>
</dbReference>
<feature type="domain" description="GFO/IDH/MocA-like oxidoreductase" evidence="3">
    <location>
        <begin position="141"/>
        <end position="273"/>
    </location>
</feature>
<evidence type="ECO:0000256" key="1">
    <source>
        <dbReference type="ARBA" id="ARBA00023002"/>
    </source>
</evidence>
<dbReference type="Gene3D" id="3.30.360.10">
    <property type="entry name" value="Dihydrodipicolinate Reductase, domain 2"/>
    <property type="match status" value="1"/>
</dbReference>
<comment type="caution">
    <text evidence="4">The sequence shown here is derived from an EMBL/GenBank/DDBJ whole genome shotgun (WGS) entry which is preliminary data.</text>
</comment>
<sequence>MRELGIGLIGTGFMGRAHALAFRNVSGAFELPFTLRLAALADADPVRAQACATTWGFEQAHGDWQRLIDDPKVNLIAITTPNHLHYPMAMAALAAGKPVYCEKPLAVNLEQAHAMHVAAKHAGVVTRVGYNYQHNPIIGLARELILSGELGEIISFQGEFSEDFMADPASPWSWRCEPEHAGGALADLGSHLLAMARYLLGDVEAVCADSQTVHRQRPATTGSQEQRRIVVDDQAHALLRFANGARGTFSSSWLKHGYKNHLSFEISGTRGTLAFDQERLNELRLCRASQGGFQRLLAGPDLPGYAAFSPAPGHQLGYNELKTLEVHELIMALAGNGQTGTDFEEASEVERLATAIRLAAEERRWVSVSEITG</sequence>
<evidence type="ECO:0000259" key="3">
    <source>
        <dbReference type="Pfam" id="PF22725"/>
    </source>
</evidence>
<gene>
    <name evidence="4" type="ORF">GGI52_000012</name>
</gene>
<dbReference type="InterPro" id="IPR050463">
    <property type="entry name" value="Gfo/Idh/MocA_oxidrdct_glycsds"/>
</dbReference>
<protein>
    <submittedName>
        <fullName evidence="4">Putative dehydrogenase</fullName>
    </submittedName>
</protein>
<dbReference type="Pfam" id="PF22725">
    <property type="entry name" value="GFO_IDH_MocA_C3"/>
    <property type="match status" value="1"/>
</dbReference>
<evidence type="ECO:0000313" key="5">
    <source>
        <dbReference type="Proteomes" id="UP000553035"/>
    </source>
</evidence>
<accession>A0A7Y9VR16</accession>
<evidence type="ECO:0000313" key="4">
    <source>
        <dbReference type="EMBL" id="NYH06969.1"/>
    </source>
</evidence>
<proteinExistence type="predicted"/>
<dbReference type="Proteomes" id="UP000553035">
    <property type="component" value="Unassembled WGS sequence"/>
</dbReference>
<dbReference type="Pfam" id="PF01408">
    <property type="entry name" value="GFO_IDH_MocA"/>
    <property type="match status" value="1"/>
</dbReference>
<organism evidence="4 5">
    <name type="scientific">Pseudomonas moraviensis</name>
    <dbReference type="NCBI Taxonomy" id="321662"/>
    <lineage>
        <taxon>Bacteria</taxon>
        <taxon>Pseudomonadati</taxon>
        <taxon>Pseudomonadota</taxon>
        <taxon>Gammaproteobacteria</taxon>
        <taxon>Pseudomonadales</taxon>
        <taxon>Pseudomonadaceae</taxon>
        <taxon>Pseudomonas</taxon>
    </lineage>
</organism>
<dbReference type="PANTHER" id="PTHR43818">
    <property type="entry name" value="BCDNA.GH03377"/>
    <property type="match status" value="1"/>
</dbReference>
<dbReference type="InterPro" id="IPR036291">
    <property type="entry name" value="NAD(P)-bd_dom_sf"/>
</dbReference>
<dbReference type="GO" id="GO:0000166">
    <property type="term" value="F:nucleotide binding"/>
    <property type="evidence" value="ECO:0007669"/>
    <property type="project" value="InterPro"/>
</dbReference>
<name>A0A7Y9VR16_9PSED</name>
<dbReference type="RefSeq" id="WP_179692038.1">
    <property type="nucleotide sequence ID" value="NZ_JACCAT010000001.1"/>
</dbReference>
<reference evidence="4 5" key="1">
    <citation type="submission" date="2020-07" db="EMBL/GenBank/DDBJ databases">
        <title>Exploring microbial biodiversity for novel pathways involved in the catabolism of aromatic compounds derived from lignin.</title>
        <authorList>
            <person name="Elkins J."/>
        </authorList>
    </citation>
    <scope>NUCLEOTIDE SEQUENCE [LARGE SCALE GENOMIC DNA]</scope>
    <source>
        <strain evidence="4 5">VanB</strain>
    </source>
</reference>
<dbReference type="EMBL" id="JACCAT010000001">
    <property type="protein sequence ID" value="NYH06969.1"/>
    <property type="molecule type" value="Genomic_DNA"/>
</dbReference>
<keyword evidence="1" id="KW-0560">Oxidoreductase</keyword>
<evidence type="ECO:0000259" key="2">
    <source>
        <dbReference type="Pfam" id="PF01408"/>
    </source>
</evidence>
<dbReference type="Gene3D" id="3.40.50.720">
    <property type="entry name" value="NAD(P)-binding Rossmann-like Domain"/>
    <property type="match status" value="1"/>
</dbReference>
<dbReference type="SUPFAM" id="SSF51735">
    <property type="entry name" value="NAD(P)-binding Rossmann-fold domains"/>
    <property type="match status" value="1"/>
</dbReference>